<dbReference type="GO" id="GO:0016020">
    <property type="term" value="C:membrane"/>
    <property type="evidence" value="ECO:0007669"/>
    <property type="project" value="UniProtKB-SubCell"/>
</dbReference>
<keyword evidence="7" id="KW-0813">Transport</keyword>
<organism evidence="8 9">
    <name type="scientific">Hibiscus trionum</name>
    <name type="common">Flower of an hour</name>
    <dbReference type="NCBI Taxonomy" id="183268"/>
    <lineage>
        <taxon>Eukaryota</taxon>
        <taxon>Viridiplantae</taxon>
        <taxon>Streptophyta</taxon>
        <taxon>Embryophyta</taxon>
        <taxon>Tracheophyta</taxon>
        <taxon>Spermatophyta</taxon>
        <taxon>Magnoliopsida</taxon>
        <taxon>eudicotyledons</taxon>
        <taxon>Gunneridae</taxon>
        <taxon>Pentapetalae</taxon>
        <taxon>rosids</taxon>
        <taxon>malvids</taxon>
        <taxon>Malvales</taxon>
        <taxon>Malvaceae</taxon>
        <taxon>Malvoideae</taxon>
        <taxon>Hibiscus</taxon>
    </lineage>
</organism>
<sequence length="178" mass="19936">MTTYGTIPAELPRPSWSMIARAREQVGSIIGPRRKWHDMIKIHSLNLPPNVNEAGRRIQTNAVFFKSNYVIVVALLLFLTLLLHPVSLIIIAVIMGAWLLQYILRDNPLSIYGFVIDRTTIITVLTLFTIAVFFLTDVMNNIMTGFLFGFTVVLLHGLFRTTDDLSAGDEKGVNGSQC</sequence>
<feature type="transmembrane region" description="Helical" evidence="7">
    <location>
        <begin position="69"/>
        <end position="99"/>
    </location>
</feature>
<dbReference type="Pfam" id="PF03208">
    <property type="entry name" value="PRA1"/>
    <property type="match status" value="1"/>
</dbReference>
<dbReference type="Proteomes" id="UP001165190">
    <property type="component" value="Unassembled WGS sequence"/>
</dbReference>
<proteinExistence type="inferred from homology"/>
<accession>A0A9W7I452</accession>
<evidence type="ECO:0000256" key="5">
    <source>
        <dbReference type="ARBA" id="ARBA00022989"/>
    </source>
</evidence>
<evidence type="ECO:0000256" key="4">
    <source>
        <dbReference type="ARBA" id="ARBA00022692"/>
    </source>
</evidence>
<gene>
    <name evidence="8" type="ORF">HRI_002524500</name>
</gene>
<reference evidence="8" key="1">
    <citation type="submission" date="2023-05" db="EMBL/GenBank/DDBJ databases">
        <title>Genome and transcriptome analyses reveal genes involved in the formation of fine ridges on petal epidermal cells in Hibiscus trionum.</title>
        <authorList>
            <person name="Koshimizu S."/>
            <person name="Masuda S."/>
            <person name="Ishii T."/>
            <person name="Shirasu K."/>
            <person name="Hoshino A."/>
            <person name="Arita M."/>
        </authorList>
    </citation>
    <scope>NUCLEOTIDE SEQUENCE</scope>
    <source>
        <strain evidence="8">Hamamatsu line</strain>
    </source>
</reference>
<feature type="transmembrane region" description="Helical" evidence="7">
    <location>
        <begin position="111"/>
        <end position="136"/>
    </location>
</feature>
<evidence type="ECO:0000313" key="9">
    <source>
        <dbReference type="Proteomes" id="UP001165190"/>
    </source>
</evidence>
<comment type="caution">
    <text evidence="8">The sequence shown here is derived from an EMBL/GenBank/DDBJ whole genome shotgun (WGS) entry which is preliminary data.</text>
</comment>
<dbReference type="AlphaFoldDB" id="A0A9W7I452"/>
<evidence type="ECO:0000256" key="6">
    <source>
        <dbReference type="ARBA" id="ARBA00023136"/>
    </source>
</evidence>
<name>A0A9W7I452_HIBTR</name>
<comment type="function">
    <text evidence="1 7">May be involved in both secretory and endocytic intracellular trafficking in the endosomal/prevacuolar compartments.</text>
</comment>
<evidence type="ECO:0000256" key="3">
    <source>
        <dbReference type="ARBA" id="ARBA00006483"/>
    </source>
</evidence>
<keyword evidence="4 7" id="KW-0812">Transmembrane</keyword>
<evidence type="ECO:0000256" key="1">
    <source>
        <dbReference type="ARBA" id="ARBA00002501"/>
    </source>
</evidence>
<dbReference type="PANTHER" id="PTHR19317">
    <property type="entry name" value="PRENYLATED RAB ACCEPTOR 1-RELATED"/>
    <property type="match status" value="1"/>
</dbReference>
<dbReference type="OrthoDB" id="63113at2759"/>
<dbReference type="PANTHER" id="PTHR19317:SF76">
    <property type="entry name" value="PRA1 FAMILY PROTEIN C"/>
    <property type="match status" value="1"/>
</dbReference>
<feature type="transmembrane region" description="Helical" evidence="7">
    <location>
        <begin position="142"/>
        <end position="159"/>
    </location>
</feature>
<evidence type="ECO:0000256" key="7">
    <source>
        <dbReference type="RuleBase" id="RU363107"/>
    </source>
</evidence>
<keyword evidence="6 7" id="KW-0472">Membrane</keyword>
<dbReference type="GO" id="GO:0005783">
    <property type="term" value="C:endoplasmic reticulum"/>
    <property type="evidence" value="ECO:0007669"/>
    <property type="project" value="TreeGrafter"/>
</dbReference>
<dbReference type="EMBL" id="BSYR01000022">
    <property type="protein sequence ID" value="GMI88552.1"/>
    <property type="molecule type" value="Genomic_DNA"/>
</dbReference>
<evidence type="ECO:0000256" key="2">
    <source>
        <dbReference type="ARBA" id="ARBA00004127"/>
    </source>
</evidence>
<comment type="subcellular location">
    <subcellularLocation>
        <location evidence="2">Endomembrane system</location>
        <topology evidence="2">Multi-pass membrane protein</topology>
    </subcellularLocation>
    <subcellularLocation>
        <location evidence="7">Membrane</location>
        <topology evidence="7">Multi-pass membrane protein</topology>
    </subcellularLocation>
</comment>
<dbReference type="GO" id="GO:0005794">
    <property type="term" value="C:Golgi apparatus"/>
    <property type="evidence" value="ECO:0007669"/>
    <property type="project" value="TreeGrafter"/>
</dbReference>
<evidence type="ECO:0000313" key="8">
    <source>
        <dbReference type="EMBL" id="GMI88552.1"/>
    </source>
</evidence>
<dbReference type="GO" id="GO:0016192">
    <property type="term" value="P:vesicle-mediated transport"/>
    <property type="evidence" value="ECO:0007669"/>
    <property type="project" value="TreeGrafter"/>
</dbReference>
<keyword evidence="9" id="KW-1185">Reference proteome</keyword>
<comment type="similarity">
    <text evidence="3 7">Belongs to the PRA1 family.</text>
</comment>
<protein>
    <recommendedName>
        <fullName evidence="7">PRA1 family protein</fullName>
    </recommendedName>
</protein>
<keyword evidence="5 7" id="KW-1133">Transmembrane helix</keyword>
<dbReference type="InterPro" id="IPR004895">
    <property type="entry name" value="Prenylated_rab_accept_PRA1"/>
</dbReference>